<dbReference type="InterPro" id="IPR017754">
    <property type="entry name" value="Agmatine_deiminase"/>
</dbReference>
<dbReference type="Gene3D" id="3.75.10.10">
    <property type="entry name" value="L-arginine/glycine Amidinotransferase, Chain A"/>
    <property type="match status" value="1"/>
</dbReference>
<dbReference type="NCBIfam" id="NF010070">
    <property type="entry name" value="PRK13551.1"/>
    <property type="match status" value="1"/>
</dbReference>
<evidence type="ECO:0000313" key="4">
    <source>
        <dbReference type="Proteomes" id="UP000260773"/>
    </source>
</evidence>
<comment type="catalytic activity">
    <reaction evidence="2">
        <text>agmatine + H2O = N-carbamoylputrescine + NH4(+)</text>
        <dbReference type="Rhea" id="RHEA:18037"/>
        <dbReference type="ChEBI" id="CHEBI:15377"/>
        <dbReference type="ChEBI" id="CHEBI:28938"/>
        <dbReference type="ChEBI" id="CHEBI:58145"/>
        <dbReference type="ChEBI" id="CHEBI:58318"/>
        <dbReference type="EC" id="3.5.3.12"/>
    </reaction>
</comment>
<dbReference type="NCBIfam" id="TIGR03380">
    <property type="entry name" value="agmatine_aguA"/>
    <property type="match status" value="1"/>
</dbReference>
<dbReference type="Proteomes" id="UP000260773">
    <property type="component" value="Unassembled WGS sequence"/>
</dbReference>
<dbReference type="InterPro" id="IPR007466">
    <property type="entry name" value="Peptidyl-Arg-deiminase_porph"/>
</dbReference>
<dbReference type="RefSeq" id="WP_015512850.1">
    <property type="nucleotide sequence ID" value="NZ_JAQDKA010000014.1"/>
</dbReference>
<accession>A0A3E2TU25</accession>
<protein>
    <recommendedName>
        <fullName evidence="2">Putative agmatine deiminase</fullName>
        <ecNumber evidence="2">3.5.3.12</ecNumber>
    </recommendedName>
    <alternativeName>
        <fullName evidence="2">Agmatine iminohydrolase</fullName>
    </alternativeName>
</protein>
<proteinExistence type="inferred from homology"/>
<dbReference type="GO" id="GO:0047632">
    <property type="term" value="F:agmatine deiminase activity"/>
    <property type="evidence" value="ECO:0007669"/>
    <property type="project" value="UniProtKB-UniRule"/>
</dbReference>
<name>A0A3E2TU25_9FIRM</name>
<reference evidence="3 4" key="1">
    <citation type="submission" date="2018-08" db="EMBL/GenBank/DDBJ databases">
        <title>A genome reference for cultivated species of the human gut microbiota.</title>
        <authorList>
            <person name="Zou Y."/>
            <person name="Xue W."/>
            <person name="Luo G."/>
        </authorList>
    </citation>
    <scope>NUCLEOTIDE SEQUENCE [LARGE SCALE GENOMIC DNA]</scope>
    <source>
        <strain evidence="3 4">AF45-17</strain>
    </source>
</reference>
<evidence type="ECO:0000256" key="2">
    <source>
        <dbReference type="HAMAP-Rule" id="MF_01841"/>
    </source>
</evidence>
<dbReference type="AlphaFoldDB" id="A0A3E2TU25"/>
<dbReference type="HAMAP" id="MF_01841">
    <property type="entry name" value="Agmatine_deimin"/>
    <property type="match status" value="1"/>
</dbReference>
<feature type="active site" description="Amidino-cysteine intermediate" evidence="2">
    <location>
        <position position="374"/>
    </location>
</feature>
<organism evidence="3 4">
    <name type="scientific">Coprococcus catus</name>
    <dbReference type="NCBI Taxonomy" id="116085"/>
    <lineage>
        <taxon>Bacteria</taxon>
        <taxon>Bacillati</taxon>
        <taxon>Bacillota</taxon>
        <taxon>Clostridia</taxon>
        <taxon>Lachnospirales</taxon>
        <taxon>Lachnospiraceae</taxon>
        <taxon>Coprococcus</taxon>
    </lineage>
</organism>
<comment type="caution">
    <text evidence="3">The sequence shown here is derived from an EMBL/GenBank/DDBJ whole genome shotgun (WGS) entry which is preliminary data.</text>
</comment>
<dbReference type="GO" id="GO:0004668">
    <property type="term" value="F:protein-arginine deiminase activity"/>
    <property type="evidence" value="ECO:0007669"/>
    <property type="project" value="InterPro"/>
</dbReference>
<dbReference type="SUPFAM" id="SSF55909">
    <property type="entry name" value="Pentein"/>
    <property type="match status" value="1"/>
</dbReference>
<sequence>MKSIKTIPSADGYHMPAEYACHKGCILIWPQRPGSWKKNPEAAERAFCAVMQAIAESEAVYLACGKAALPRAKAFADAHNRQFQREISEKKHFPVVVFEVETDDAWARDIGPTFVVKNDTVRGISWTFNAWGGEEDGLYASWQKDDAFAEAFAKREGYVCYDASPFVLEGGSIHSDGEGTVMVTESCLLSRGRNPQLSKAEIEEKLRQFLGAEKVLWLPRGIYNDETNEHVDNVCAFIRPGEVVLAWTDREDDPQYPLSLACLRYLESQTDARGRRIKVHKLPIPDVPVCVTKEDLEGYAFEDGEDTREEGERLAASYVNFYFSNGAVVMPAFGGENIKSDQRAAEIMEKLCPERKVITVDARDILTGGGNIHCITQQIPFGKAEQGE</sequence>
<dbReference type="EMBL" id="QVEP01000003">
    <property type="protein sequence ID" value="RGB81981.1"/>
    <property type="molecule type" value="Genomic_DNA"/>
</dbReference>
<dbReference type="PANTHER" id="PTHR31377:SF0">
    <property type="entry name" value="AGMATINE DEIMINASE-RELATED"/>
    <property type="match status" value="1"/>
</dbReference>
<dbReference type="EC" id="3.5.3.12" evidence="2"/>
<evidence type="ECO:0000256" key="1">
    <source>
        <dbReference type="ARBA" id="ARBA00022801"/>
    </source>
</evidence>
<gene>
    <name evidence="2 3" type="primary">aguA</name>
    <name evidence="3" type="ORF">DW070_02135</name>
</gene>
<comment type="similarity">
    <text evidence="2">Belongs to the agmatine deiminase family.</text>
</comment>
<evidence type="ECO:0000313" key="3">
    <source>
        <dbReference type="EMBL" id="RGB81981.1"/>
    </source>
</evidence>
<dbReference type="Pfam" id="PF04371">
    <property type="entry name" value="PAD_porph"/>
    <property type="match status" value="1"/>
</dbReference>
<dbReference type="GO" id="GO:0009446">
    <property type="term" value="P:putrescine biosynthetic process"/>
    <property type="evidence" value="ECO:0007669"/>
    <property type="project" value="InterPro"/>
</dbReference>
<dbReference type="PANTHER" id="PTHR31377">
    <property type="entry name" value="AGMATINE DEIMINASE-RELATED"/>
    <property type="match status" value="1"/>
</dbReference>
<keyword evidence="1 2" id="KW-0378">Hydrolase</keyword>